<comment type="caution">
    <text evidence="2">The sequence shown here is derived from an EMBL/GenBank/DDBJ whole genome shotgun (WGS) entry which is preliminary data.</text>
</comment>
<feature type="transmembrane region" description="Helical" evidence="1">
    <location>
        <begin position="14"/>
        <end position="36"/>
    </location>
</feature>
<feature type="transmembrane region" description="Helical" evidence="1">
    <location>
        <begin position="157"/>
        <end position="174"/>
    </location>
</feature>
<gene>
    <name evidence="2" type="ORF">EV193_102602</name>
</gene>
<keyword evidence="3" id="KW-1185">Reference proteome</keyword>
<feature type="transmembrane region" description="Helical" evidence="1">
    <location>
        <begin position="227"/>
        <end position="248"/>
    </location>
</feature>
<evidence type="ECO:0000313" key="3">
    <source>
        <dbReference type="Proteomes" id="UP000294257"/>
    </source>
</evidence>
<feature type="transmembrane region" description="Helical" evidence="1">
    <location>
        <begin position="82"/>
        <end position="107"/>
    </location>
</feature>
<keyword evidence="1" id="KW-1133">Transmembrane helix</keyword>
<dbReference type="EMBL" id="SGWQ01000002">
    <property type="protein sequence ID" value="RZS43621.1"/>
    <property type="molecule type" value="Genomic_DNA"/>
</dbReference>
<feature type="transmembrane region" description="Helical" evidence="1">
    <location>
        <begin position="186"/>
        <end position="207"/>
    </location>
</feature>
<evidence type="ECO:0000313" key="2">
    <source>
        <dbReference type="EMBL" id="RZS43621.1"/>
    </source>
</evidence>
<dbReference type="RefSeq" id="WP_242613222.1">
    <property type="nucleotide sequence ID" value="NZ_SGWQ01000002.1"/>
</dbReference>
<accession>A0A4Q7L525</accession>
<dbReference type="Proteomes" id="UP000294257">
    <property type="component" value="Unassembled WGS sequence"/>
</dbReference>
<proteinExistence type="predicted"/>
<evidence type="ECO:0000256" key="1">
    <source>
        <dbReference type="SAM" id="Phobius"/>
    </source>
</evidence>
<dbReference type="Pfam" id="PF09490">
    <property type="entry name" value="CbtA"/>
    <property type="match status" value="1"/>
</dbReference>
<sequence length="264" mass="27042">MPLSDDATFSVRALLVRGLIAGIVGGLLAFGFAAVFGEPSVERAIGLESAPAAHDHGDHATAPAEHEHAEEEVVSRGVQRTLGLATATGAYGLALGGLFALAFAVAYGRIGRLSPRGTVVAVGVGGFVAASLVPFLVYPPNPPAVGSPGTIGERTGLAFGMIGLSVLLAVLSVYCGRKLAARFDGWVATLLAGVGYVIVIGVLAAVLPGFDEVPPSFPASLLWDFRLASLGTQLTLWAGISLVFGVLLERGLRRESRSLMVTAG</sequence>
<dbReference type="AlphaFoldDB" id="A0A4Q7L525"/>
<dbReference type="InterPro" id="IPR012666">
    <property type="entry name" value="CbtA_put"/>
</dbReference>
<feature type="transmembrane region" description="Helical" evidence="1">
    <location>
        <begin position="119"/>
        <end position="137"/>
    </location>
</feature>
<keyword evidence="1" id="KW-0812">Transmembrane</keyword>
<keyword evidence="1" id="KW-0472">Membrane</keyword>
<reference evidence="2 3" key="1">
    <citation type="submission" date="2019-02" db="EMBL/GenBank/DDBJ databases">
        <title>Genomic Encyclopedia of Type Strains, Phase IV (KMG-IV): sequencing the most valuable type-strain genomes for metagenomic binning, comparative biology and taxonomic classification.</title>
        <authorList>
            <person name="Goeker M."/>
        </authorList>
    </citation>
    <scope>NUCLEOTIDE SEQUENCE [LARGE SCALE GENOMIC DNA]</scope>
    <source>
        <strain evidence="2 3">DSM 101727</strain>
    </source>
</reference>
<name>A0A4Q7L525_9PSEU</name>
<protein>
    <submittedName>
        <fullName evidence="2">Putative cobalt transporter CbtA</fullName>
    </submittedName>
</protein>
<organism evidence="2 3">
    <name type="scientific">Herbihabitans rhizosphaerae</name>
    <dbReference type="NCBI Taxonomy" id="1872711"/>
    <lineage>
        <taxon>Bacteria</taxon>
        <taxon>Bacillati</taxon>
        <taxon>Actinomycetota</taxon>
        <taxon>Actinomycetes</taxon>
        <taxon>Pseudonocardiales</taxon>
        <taxon>Pseudonocardiaceae</taxon>
        <taxon>Herbihabitans</taxon>
    </lineage>
</organism>